<keyword evidence="4" id="KW-0812">Transmembrane</keyword>
<keyword evidence="7" id="KW-1185">Reference proteome</keyword>
<keyword evidence="1" id="KW-0805">Transcription regulation</keyword>
<dbReference type="AlphaFoldDB" id="A0A7W5FKL1"/>
<dbReference type="PROSITE" id="PS01124">
    <property type="entry name" value="HTH_ARAC_FAMILY_2"/>
    <property type="match status" value="1"/>
</dbReference>
<evidence type="ECO:0000256" key="4">
    <source>
        <dbReference type="SAM" id="Phobius"/>
    </source>
</evidence>
<organism evidence="6 7">
    <name type="scientific">Paenibacillus phyllosphaerae</name>
    <dbReference type="NCBI Taxonomy" id="274593"/>
    <lineage>
        <taxon>Bacteria</taxon>
        <taxon>Bacillati</taxon>
        <taxon>Bacillota</taxon>
        <taxon>Bacilli</taxon>
        <taxon>Bacillales</taxon>
        <taxon>Paenibacillaceae</taxon>
        <taxon>Paenibacillus</taxon>
    </lineage>
</organism>
<evidence type="ECO:0000313" key="7">
    <source>
        <dbReference type="Proteomes" id="UP000570361"/>
    </source>
</evidence>
<accession>A0A7W5FKL1</accession>
<comment type="caution">
    <text evidence="6">The sequence shown here is derived from an EMBL/GenBank/DDBJ whole genome shotgun (WGS) entry which is preliminary data.</text>
</comment>
<name>A0A7W5FKL1_9BACL</name>
<feature type="transmembrane region" description="Helical" evidence="4">
    <location>
        <begin position="297"/>
        <end position="319"/>
    </location>
</feature>
<dbReference type="GO" id="GO:0043565">
    <property type="term" value="F:sequence-specific DNA binding"/>
    <property type="evidence" value="ECO:0007669"/>
    <property type="project" value="InterPro"/>
</dbReference>
<evidence type="ECO:0000256" key="2">
    <source>
        <dbReference type="ARBA" id="ARBA00023125"/>
    </source>
</evidence>
<dbReference type="RefSeq" id="WP_183595985.1">
    <property type="nucleotide sequence ID" value="NZ_JACHXK010000001.1"/>
</dbReference>
<dbReference type="Proteomes" id="UP000570361">
    <property type="component" value="Unassembled WGS sequence"/>
</dbReference>
<evidence type="ECO:0000313" key="6">
    <source>
        <dbReference type="EMBL" id="MBB3108163.1"/>
    </source>
</evidence>
<dbReference type="GO" id="GO:0003700">
    <property type="term" value="F:DNA-binding transcription factor activity"/>
    <property type="evidence" value="ECO:0007669"/>
    <property type="project" value="InterPro"/>
</dbReference>
<dbReference type="PANTHER" id="PTHR43280">
    <property type="entry name" value="ARAC-FAMILY TRANSCRIPTIONAL REGULATOR"/>
    <property type="match status" value="1"/>
</dbReference>
<evidence type="ECO:0000259" key="5">
    <source>
        <dbReference type="PROSITE" id="PS01124"/>
    </source>
</evidence>
<dbReference type="Gene3D" id="3.30.450.20">
    <property type="entry name" value="PAS domain"/>
    <property type="match status" value="1"/>
</dbReference>
<keyword evidence="2 6" id="KW-0238">DNA-binding</keyword>
<reference evidence="6 7" key="1">
    <citation type="submission" date="2020-08" db="EMBL/GenBank/DDBJ databases">
        <title>Genomic Encyclopedia of Type Strains, Phase III (KMG-III): the genomes of soil and plant-associated and newly described type strains.</title>
        <authorList>
            <person name="Whitman W."/>
        </authorList>
    </citation>
    <scope>NUCLEOTIDE SEQUENCE [LARGE SCALE GENOMIC DNA]</scope>
    <source>
        <strain evidence="6 7">CECT 5862</strain>
    </source>
</reference>
<dbReference type="PROSITE" id="PS00041">
    <property type="entry name" value="HTH_ARAC_FAMILY_1"/>
    <property type="match status" value="1"/>
</dbReference>
<dbReference type="SUPFAM" id="SSF46689">
    <property type="entry name" value="Homeodomain-like"/>
    <property type="match status" value="1"/>
</dbReference>
<dbReference type="EMBL" id="JACHXK010000001">
    <property type="protein sequence ID" value="MBB3108163.1"/>
    <property type="molecule type" value="Genomic_DNA"/>
</dbReference>
<dbReference type="SMART" id="SM00342">
    <property type="entry name" value="HTH_ARAC"/>
    <property type="match status" value="1"/>
</dbReference>
<proteinExistence type="predicted"/>
<gene>
    <name evidence="6" type="ORF">FHS18_000191</name>
</gene>
<dbReference type="PANTHER" id="PTHR43280:SF28">
    <property type="entry name" value="HTH-TYPE TRANSCRIPTIONAL ACTIVATOR RHAS"/>
    <property type="match status" value="1"/>
</dbReference>
<feature type="domain" description="HTH araC/xylS-type" evidence="5">
    <location>
        <begin position="653"/>
        <end position="751"/>
    </location>
</feature>
<dbReference type="InterPro" id="IPR009057">
    <property type="entry name" value="Homeodomain-like_sf"/>
</dbReference>
<evidence type="ECO:0000256" key="1">
    <source>
        <dbReference type="ARBA" id="ARBA00023015"/>
    </source>
</evidence>
<dbReference type="Gene3D" id="1.10.10.60">
    <property type="entry name" value="Homeodomain-like"/>
    <property type="match status" value="2"/>
</dbReference>
<keyword evidence="3" id="KW-0804">Transcription</keyword>
<keyword evidence="4" id="KW-0472">Membrane</keyword>
<evidence type="ECO:0000256" key="3">
    <source>
        <dbReference type="ARBA" id="ARBA00023163"/>
    </source>
</evidence>
<dbReference type="Pfam" id="PF12833">
    <property type="entry name" value="HTH_18"/>
    <property type="match status" value="1"/>
</dbReference>
<sequence>MKRIPMLLQLVLILFCVMSIPTAILTWYSGTQILHNSENAIAKSALAELDANRKLNEQALNNLTQDTVRFNLTNIFDRIRSFQKYEVLNQNYYYVSSAQTVLKELLNLIHGVEGVHSSYFLLEGADYVVSTDKGIITLDRYEPTDWIQEALIGRKGIKGVWYPRKLSSGVNVVSYVLPLSRLSTTTRGTIVVNLLESQIESHLNSPKPAKNGYLLMDSDSTIISHNNKSLLLTQGSEQPFIQEILKSGNKEGYAFHELEGEHLLYTWSRSDFYGWWNVSLYSVDDLMIQTRNLQRSIIFITAIIIMAGTLLTFFLATWLSKPVRDLVRTIQTKNNWGNYDKRNELAFLDTAFKRMQEEEESLYKLLQEREQDIRSLAVRKLLQGEVSNQVAEMFPEPFYLVAVISIDQYTRYVNKNSQEARNYHRYLLINECEALFMEKVHARCVYQGGGSFVIVINYGQEELDSKLNDIHGGLHVIRDRAMQLLGHTVTIGVSSQTENSSEVSGRIEEANEVIKFRMIEGSGSITFWKEETERSKKYIYPANSERRIINFLETGSLDSIVEELAIIRDEILGVEYISYDNIMFIYNQLVGVTIKHLRENNINTARIFAGRGNIYSIIASIDTLDELEEYLLGFFGEIIQYLTRSNSEVNYGEKIIKYLESHFCEEIVFEDMAKEIGISYSYMRRIVYESTGKSLIDYINYLRIEKAKKLLLESNQTITQIASEIGYLNVRSLNRFFLKYEGVSPSCYKNSKLATS</sequence>
<protein>
    <submittedName>
        <fullName evidence="6">AraC-like DNA-binding protein</fullName>
    </submittedName>
</protein>
<keyword evidence="4" id="KW-1133">Transmembrane helix</keyword>
<dbReference type="InterPro" id="IPR018062">
    <property type="entry name" value="HTH_AraC-typ_CS"/>
</dbReference>
<dbReference type="InterPro" id="IPR018060">
    <property type="entry name" value="HTH_AraC"/>
</dbReference>